<dbReference type="AlphaFoldDB" id="A0A3M7PKA4"/>
<protein>
    <submittedName>
        <fullName evidence="1">Uncharacterized protein</fullName>
    </submittedName>
</protein>
<evidence type="ECO:0000313" key="2">
    <source>
        <dbReference type="Proteomes" id="UP000276133"/>
    </source>
</evidence>
<dbReference type="Proteomes" id="UP000276133">
    <property type="component" value="Unassembled WGS sequence"/>
</dbReference>
<dbReference type="EMBL" id="REGN01010162">
    <property type="protein sequence ID" value="RMZ99556.1"/>
    <property type="molecule type" value="Genomic_DNA"/>
</dbReference>
<keyword evidence="2" id="KW-1185">Reference proteome</keyword>
<gene>
    <name evidence="1" type="ORF">BpHYR1_042849</name>
</gene>
<organism evidence="1 2">
    <name type="scientific">Brachionus plicatilis</name>
    <name type="common">Marine rotifer</name>
    <name type="synonym">Brachionus muelleri</name>
    <dbReference type="NCBI Taxonomy" id="10195"/>
    <lineage>
        <taxon>Eukaryota</taxon>
        <taxon>Metazoa</taxon>
        <taxon>Spiralia</taxon>
        <taxon>Gnathifera</taxon>
        <taxon>Rotifera</taxon>
        <taxon>Eurotatoria</taxon>
        <taxon>Monogononta</taxon>
        <taxon>Pseudotrocha</taxon>
        <taxon>Ploima</taxon>
        <taxon>Brachionidae</taxon>
        <taxon>Brachionus</taxon>
    </lineage>
</organism>
<evidence type="ECO:0000313" key="1">
    <source>
        <dbReference type="EMBL" id="RMZ99556.1"/>
    </source>
</evidence>
<reference evidence="1 2" key="1">
    <citation type="journal article" date="2018" name="Sci. Rep.">
        <title>Genomic signatures of local adaptation to the degree of environmental predictability in rotifers.</title>
        <authorList>
            <person name="Franch-Gras L."/>
            <person name="Hahn C."/>
            <person name="Garcia-Roger E.M."/>
            <person name="Carmona M.J."/>
            <person name="Serra M."/>
            <person name="Gomez A."/>
        </authorList>
    </citation>
    <scope>NUCLEOTIDE SEQUENCE [LARGE SCALE GENOMIC DNA]</scope>
    <source>
        <strain evidence="1">HYR1</strain>
    </source>
</reference>
<accession>A0A3M7PKA4</accession>
<name>A0A3M7PKA4_BRAPC</name>
<proteinExistence type="predicted"/>
<sequence>MCKIFSLDSKRGTDTDNRKLKISKCCYKSFETFKQLTNVQPSFFMPHLTGLKSSYNFKC</sequence>
<comment type="caution">
    <text evidence="1">The sequence shown here is derived from an EMBL/GenBank/DDBJ whole genome shotgun (WGS) entry which is preliminary data.</text>
</comment>